<name>A0A161Y3P6_DAUCS</name>
<accession>A0A161Y3P6</accession>
<proteinExistence type="predicted"/>
<reference evidence="1" key="1">
    <citation type="journal article" date="2016" name="Nat. Genet.">
        <title>A high-quality carrot genome assembly provides new insights into carotenoid accumulation and asterid genome evolution.</title>
        <authorList>
            <person name="Iorizzo M."/>
            <person name="Ellison S."/>
            <person name="Senalik D."/>
            <person name="Zeng P."/>
            <person name="Satapoomin P."/>
            <person name="Huang J."/>
            <person name="Bowman M."/>
            <person name="Iovene M."/>
            <person name="Sanseverino W."/>
            <person name="Cavagnaro P."/>
            <person name="Yildiz M."/>
            <person name="Macko-Podgorni A."/>
            <person name="Moranska E."/>
            <person name="Grzebelus E."/>
            <person name="Grzebelus D."/>
            <person name="Ashrafi H."/>
            <person name="Zheng Z."/>
            <person name="Cheng S."/>
            <person name="Spooner D."/>
            <person name="Van Deynze A."/>
            <person name="Simon P."/>
        </authorList>
    </citation>
    <scope>NUCLEOTIDE SEQUENCE [LARGE SCALE GENOMIC DNA]</scope>
    <source>
        <tissue evidence="1">Leaf</tissue>
    </source>
</reference>
<reference evidence="2" key="2">
    <citation type="submission" date="2022-03" db="EMBL/GenBank/DDBJ databases">
        <title>Draft title - Genomic analysis of global carrot germplasm unveils the trajectory of domestication and the origin of high carotenoid orange carrot.</title>
        <authorList>
            <person name="Iorizzo M."/>
            <person name="Ellison S."/>
            <person name="Senalik D."/>
            <person name="Macko-Podgorni A."/>
            <person name="Grzebelus D."/>
            <person name="Bostan H."/>
            <person name="Rolling W."/>
            <person name="Curaba J."/>
            <person name="Simon P."/>
        </authorList>
    </citation>
    <scope>NUCLEOTIDE SEQUENCE</scope>
    <source>
        <tissue evidence="2">Leaf</tissue>
    </source>
</reference>
<keyword evidence="3" id="KW-1185">Reference proteome</keyword>
<evidence type="ECO:0000313" key="2">
    <source>
        <dbReference type="EMBL" id="WOG94978.1"/>
    </source>
</evidence>
<dbReference type="Proteomes" id="UP000077755">
    <property type="component" value="Chromosome 3"/>
</dbReference>
<sequence length="100" mass="11197">MRCQSITRYCRNRIKNYIGRSGKMGFNAGLLLLSFRSALLWSVFRTETVIGFGTDTSIYMDQCKAPDYHTLGFCSAFYDKILTSNIGAPNPNLATLAVEL</sequence>
<evidence type="ECO:0000313" key="1">
    <source>
        <dbReference type="EMBL" id="KZN03847.1"/>
    </source>
</evidence>
<gene>
    <name evidence="1" type="ORF">DCAR_012603</name>
    <name evidence="2" type="ORF">DCAR_0314277</name>
</gene>
<evidence type="ECO:0000313" key="3">
    <source>
        <dbReference type="Proteomes" id="UP000077755"/>
    </source>
</evidence>
<dbReference type="EMBL" id="CP093345">
    <property type="protein sequence ID" value="WOG94978.1"/>
    <property type="molecule type" value="Genomic_DNA"/>
</dbReference>
<protein>
    <submittedName>
        <fullName evidence="1">Uncharacterized protein</fullName>
    </submittedName>
</protein>
<organism evidence="1">
    <name type="scientific">Daucus carota subsp. sativus</name>
    <name type="common">Carrot</name>
    <dbReference type="NCBI Taxonomy" id="79200"/>
    <lineage>
        <taxon>Eukaryota</taxon>
        <taxon>Viridiplantae</taxon>
        <taxon>Streptophyta</taxon>
        <taxon>Embryophyta</taxon>
        <taxon>Tracheophyta</taxon>
        <taxon>Spermatophyta</taxon>
        <taxon>Magnoliopsida</taxon>
        <taxon>eudicotyledons</taxon>
        <taxon>Gunneridae</taxon>
        <taxon>Pentapetalae</taxon>
        <taxon>asterids</taxon>
        <taxon>campanulids</taxon>
        <taxon>Apiales</taxon>
        <taxon>Apiaceae</taxon>
        <taxon>Apioideae</taxon>
        <taxon>Scandiceae</taxon>
        <taxon>Daucinae</taxon>
        <taxon>Daucus</taxon>
        <taxon>Daucus sect. Daucus</taxon>
    </lineage>
</organism>
<dbReference type="EMBL" id="LNRQ01000003">
    <property type="protein sequence ID" value="KZN03847.1"/>
    <property type="molecule type" value="Genomic_DNA"/>
</dbReference>
<dbReference type="AlphaFoldDB" id="A0A161Y3P6"/>
<dbReference type="Gramene" id="KZN03847">
    <property type="protein sequence ID" value="KZN03847"/>
    <property type="gene ID" value="DCAR_012603"/>
</dbReference>